<organism evidence="2 3">
    <name type="scientific">Geothermobacter hydrogeniphilus</name>
    <dbReference type="NCBI Taxonomy" id="1969733"/>
    <lineage>
        <taxon>Bacteria</taxon>
        <taxon>Pseudomonadati</taxon>
        <taxon>Thermodesulfobacteriota</taxon>
        <taxon>Desulfuromonadia</taxon>
        <taxon>Desulfuromonadales</taxon>
        <taxon>Geothermobacteraceae</taxon>
        <taxon>Geothermobacter</taxon>
    </lineage>
</organism>
<proteinExistence type="predicted"/>
<comment type="caution">
    <text evidence="2">The sequence shown here is derived from an EMBL/GenBank/DDBJ whole genome shotgun (WGS) entry which is preliminary data.</text>
</comment>
<sequence length="179" mass="20390">MTIGLSLLLLSVTPVAAGEQISEFQVRSFTAQCINLLRQDRFDLVAGYYLLDPGRDADQVARERHQLAAGLAELRGIFGDFGQVRIPDTPQRSHQFEIQGMTAAYWRDRPRHFQVVYGTTFSRIGEGALVFRVVVYDHRLRLRSVAYALSADEPGADRRKAGIEKHMQRFFQHLQSGRR</sequence>
<name>A0A1X0Y1K1_9BACT</name>
<protein>
    <recommendedName>
        <fullName evidence="4">DUF4136 domain-containing protein</fullName>
    </recommendedName>
</protein>
<evidence type="ECO:0000313" key="3">
    <source>
        <dbReference type="Proteomes" id="UP000193136"/>
    </source>
</evidence>
<evidence type="ECO:0000313" key="2">
    <source>
        <dbReference type="EMBL" id="ORJ59081.1"/>
    </source>
</evidence>
<dbReference type="Proteomes" id="UP000193136">
    <property type="component" value="Unassembled WGS sequence"/>
</dbReference>
<dbReference type="AlphaFoldDB" id="A0A1X0Y1K1"/>
<evidence type="ECO:0008006" key="4">
    <source>
        <dbReference type="Google" id="ProtNLM"/>
    </source>
</evidence>
<keyword evidence="1" id="KW-0732">Signal</keyword>
<dbReference type="STRING" id="1969733.B5V00_10960"/>
<accession>A0A1X0Y1K1</accession>
<keyword evidence="3" id="KW-1185">Reference proteome</keyword>
<gene>
    <name evidence="2" type="ORF">B5V00_10960</name>
</gene>
<reference evidence="2 3" key="1">
    <citation type="submission" date="2017-03" db="EMBL/GenBank/DDBJ databases">
        <title>Genome sequence of Geothermobacter sp. EPR-M, Deep-Sea Iron Reducer.</title>
        <authorList>
            <person name="Tully B."/>
            <person name="Savalia P."/>
            <person name="Abuyen K."/>
            <person name="Baughan C."/>
            <person name="Romero E."/>
            <person name="Ronkowski C."/>
            <person name="Torres B."/>
            <person name="Tremblay J."/>
            <person name="Trujillo A."/>
            <person name="Tyler M."/>
            <person name="Perez-Rodriguez I."/>
            <person name="Amend J."/>
        </authorList>
    </citation>
    <scope>NUCLEOTIDE SEQUENCE [LARGE SCALE GENOMIC DNA]</scope>
    <source>
        <strain evidence="2 3">EPR-M</strain>
    </source>
</reference>
<dbReference type="EMBL" id="NAAD01000013">
    <property type="protein sequence ID" value="ORJ59081.1"/>
    <property type="molecule type" value="Genomic_DNA"/>
</dbReference>
<feature type="chain" id="PRO_5012620011" description="DUF4136 domain-containing protein" evidence="1">
    <location>
        <begin position="18"/>
        <end position="179"/>
    </location>
</feature>
<evidence type="ECO:0000256" key="1">
    <source>
        <dbReference type="SAM" id="SignalP"/>
    </source>
</evidence>
<feature type="signal peptide" evidence="1">
    <location>
        <begin position="1"/>
        <end position="17"/>
    </location>
</feature>